<dbReference type="GO" id="GO:0030001">
    <property type="term" value="P:metal ion transport"/>
    <property type="evidence" value="ECO:0007669"/>
    <property type="project" value="TreeGrafter"/>
</dbReference>
<gene>
    <name evidence="6" type="ORF">HPC62_20575</name>
</gene>
<sequence>MATLIGTPGPDFLLGTPDADLIFGEDGDDYLLGAAGNDQINGGNGNDLLQGNAGNDLIDGGAGNDTLSGGIGNDTLNGGDGDDLIYADSGLNRLNGGQGADTLVAGTGGRDVMTGGPGRDVFVLANGTGGSQRRNANVITDFNPNQDRIGLAGDLRFNNLSIVQGTGNNRNNVIIRNRQTGEFLAIVRNVNVSRLTRTNVAAFPLPPRDTTPPSAANLVIANPNITVAGGTTQTFTIQYADAVQLNSLSFRNGNLLITGPNGFVQGAQLVGFTPVGNGTSRTVTYQITAPGGTWDANDNGTYQVSLQAGQIFDTSGNAAPAATLGSFNVSVPIPIVPVSVAVSPANVVEDSGGTLVYTFTRTTFIRNALTVNFTLGGTATRGTDYNVTGASITGSTGTIIFAPNASTATIQVTPIADNLIEPNETVIVALAPGAGYSLASASSATGTIIDDESQIALSVSPASVLEDSGSELVYTFTRTGFLNRSITVSFGVGGTAGFGATSDYTVNAPLGTTFTYGASAGTITFAAGESTKTLRIRPNADTVVEPDETVALTLNNGVGYVRATMTPVIGTIVNDDSSVSVAVSPSAVLEDSGTGMVYTFTRNGFTGNAITVNFTVGGTATLGGPSSDYTITSATVTGGKGTINFAVGETTKTITVTPTSDNVVEPSETVVIGVATGTGYVVGSPSTAIGTIQNDDSSIQLSVSPSSVLEDSGEDLVFTFTRTAFLDRPITVNFGVGGTATFSTDYTVSAPVGTTFTYTALGGTVQFAAGESTKTILVKPVADSSLEPNELVTLTLQPGTGYTPVSTTPVSGIIEDDDAIVTLTVSPDNVLEDSGQEIVYTFTRVGATTRALTVNFAVGGTATFGAGGNDYTVEGAASFNPTAGTITFAPGATTAVLRIKPVADLGTIEPDETISLTLASGSGYTIGTTAPQISTILNDDGIVTNTNDSGAGSLRQAIIAANNANSIANPTITFASSVSGTIQLASALPDLSRNMTIDGPGAGTLTISRDSAAATNFRIFTLQPAITATIEGLTISGGNVATGNGGGIANLGGTLNLENLVVQNSQAQLGGGIFNQGGTTTLLNTIIRNNTAGSGTSGAGGGISNQSGTVNIQGSSQIVNNAAASIGGGVSNDSGGTLNVTGTAGQRILFSGNVAQNSSGGGLYNAGTSNINFANFVGNQASNIGMGGGGIFIASGGVLAVNNSIFNNSPLNTPNNLAGDLSNFSGTGNTGI</sequence>
<protein>
    <recommendedName>
        <fullName evidence="5">Calx-beta domain-containing protein</fullName>
    </recommendedName>
</protein>
<feature type="domain" description="Calx-beta" evidence="5">
    <location>
        <begin position="688"/>
        <end position="797"/>
    </location>
</feature>
<evidence type="ECO:0000256" key="1">
    <source>
        <dbReference type="ARBA" id="ARBA00022729"/>
    </source>
</evidence>
<feature type="domain" description="Calx-beta" evidence="5">
    <location>
        <begin position="444"/>
        <end position="555"/>
    </location>
</feature>
<evidence type="ECO:0000259" key="5">
    <source>
        <dbReference type="SMART" id="SM00237"/>
    </source>
</evidence>
<dbReference type="PANTHER" id="PTHR11878">
    <property type="entry name" value="SODIUM/CALCIUM EXCHANGER"/>
    <property type="match status" value="1"/>
</dbReference>
<dbReference type="PRINTS" id="PR00313">
    <property type="entry name" value="CABNDNGRPT"/>
</dbReference>
<dbReference type="PROSITE" id="PS00330">
    <property type="entry name" value="HEMOLYSIN_CALCIUM"/>
    <property type="match status" value="3"/>
</dbReference>
<dbReference type="InterPro" id="IPR011049">
    <property type="entry name" value="Serralysin-like_metalloprot_C"/>
</dbReference>
<dbReference type="Gene3D" id="2.150.10.10">
    <property type="entry name" value="Serralysin-like metalloprotease, C-terminal"/>
    <property type="match status" value="2"/>
</dbReference>
<dbReference type="InterPro" id="IPR001343">
    <property type="entry name" value="Hemolysn_Ca-bd"/>
</dbReference>
<proteinExistence type="predicted"/>
<evidence type="ECO:0000256" key="4">
    <source>
        <dbReference type="ARBA" id="ARBA00023065"/>
    </source>
</evidence>
<organism evidence="6 7">
    <name type="scientific">Thermoleptolyngbya sichuanensis A183</name>
    <dbReference type="NCBI Taxonomy" id="2737172"/>
    <lineage>
        <taxon>Bacteria</taxon>
        <taxon>Bacillati</taxon>
        <taxon>Cyanobacteriota</taxon>
        <taxon>Cyanophyceae</taxon>
        <taxon>Oculatellales</taxon>
        <taxon>Oculatellaceae</taxon>
        <taxon>Thermoleptolyngbya</taxon>
        <taxon>Thermoleptolyngbya sichuanensis</taxon>
    </lineage>
</organism>
<feature type="domain" description="Calx-beta" evidence="5">
    <location>
        <begin position="327"/>
        <end position="431"/>
    </location>
</feature>
<reference evidence="6 7" key="1">
    <citation type="submission" date="2020-05" db="EMBL/GenBank/DDBJ databases">
        <title>Complete genome sequence of of a novel Thermoleptolyngbya strain isolated from hot springs of Ganzi, Sichuan China.</title>
        <authorList>
            <person name="Tang J."/>
            <person name="Daroch M."/>
            <person name="Li L."/>
            <person name="Waleron K."/>
            <person name="Waleron M."/>
            <person name="Waleron M."/>
        </authorList>
    </citation>
    <scope>NUCLEOTIDE SEQUENCE [LARGE SCALE GENOMIC DNA]</scope>
    <source>
        <strain evidence="6 7">PKUAC-SCTA183</strain>
    </source>
</reference>
<dbReference type="InterPro" id="IPR018511">
    <property type="entry name" value="Hemolysin-typ_Ca-bd_CS"/>
</dbReference>
<keyword evidence="1" id="KW-0732">Signal</keyword>
<evidence type="ECO:0000313" key="6">
    <source>
        <dbReference type="EMBL" id="QKD84252.1"/>
    </source>
</evidence>
<dbReference type="SMART" id="SM00237">
    <property type="entry name" value="Calx_beta"/>
    <property type="match status" value="5"/>
</dbReference>
<dbReference type="Gene3D" id="2.60.40.2030">
    <property type="match status" value="5"/>
</dbReference>
<dbReference type="PANTHER" id="PTHR11878:SF65">
    <property type="entry name" value="NA_CA-EXCHANGE PROTEIN, ISOFORM G"/>
    <property type="match status" value="1"/>
</dbReference>
<name>A0A6M8BDR5_9CYAN</name>
<feature type="domain" description="Calx-beta" evidence="5">
    <location>
        <begin position="810"/>
        <end position="919"/>
    </location>
</feature>
<evidence type="ECO:0000256" key="2">
    <source>
        <dbReference type="ARBA" id="ARBA00022737"/>
    </source>
</evidence>
<dbReference type="InterPro" id="IPR011050">
    <property type="entry name" value="Pectin_lyase_fold/virulence"/>
</dbReference>
<dbReference type="GO" id="GO:0016020">
    <property type="term" value="C:membrane"/>
    <property type="evidence" value="ECO:0007669"/>
    <property type="project" value="InterPro"/>
</dbReference>
<dbReference type="AlphaFoldDB" id="A0A6M8BDR5"/>
<dbReference type="Pfam" id="PF00353">
    <property type="entry name" value="HemolysinCabind"/>
    <property type="match status" value="3"/>
</dbReference>
<dbReference type="Proteomes" id="UP000505210">
    <property type="component" value="Chromosome"/>
</dbReference>
<keyword evidence="4" id="KW-0813">Transport</keyword>
<dbReference type="InterPro" id="IPR003644">
    <property type="entry name" value="Calx_beta"/>
</dbReference>
<dbReference type="EMBL" id="CP053661">
    <property type="protein sequence ID" value="QKD84252.1"/>
    <property type="molecule type" value="Genomic_DNA"/>
</dbReference>
<dbReference type="SUPFAM" id="SSF51120">
    <property type="entry name" value="beta-Roll"/>
    <property type="match status" value="1"/>
</dbReference>
<dbReference type="InterPro" id="IPR038081">
    <property type="entry name" value="CalX-like_sf"/>
</dbReference>
<dbReference type="GO" id="GO:0007154">
    <property type="term" value="P:cell communication"/>
    <property type="evidence" value="ECO:0007669"/>
    <property type="project" value="InterPro"/>
</dbReference>
<keyword evidence="4" id="KW-0406">Ion transport</keyword>
<dbReference type="GO" id="GO:0005509">
    <property type="term" value="F:calcium ion binding"/>
    <property type="evidence" value="ECO:0007669"/>
    <property type="project" value="InterPro"/>
</dbReference>
<dbReference type="KEGG" id="theu:HPC62_20575"/>
<keyword evidence="2" id="KW-0677">Repeat</keyword>
<accession>A0A6M8BDR5</accession>
<dbReference type="Pfam" id="PF03160">
    <property type="entry name" value="Calx-beta"/>
    <property type="match status" value="4"/>
</dbReference>
<dbReference type="InterPro" id="IPR051171">
    <property type="entry name" value="CaCA"/>
</dbReference>
<dbReference type="RefSeq" id="WP_172358298.1">
    <property type="nucleotide sequence ID" value="NZ_CP053661.1"/>
</dbReference>
<feature type="domain" description="Calx-beta" evidence="5">
    <location>
        <begin position="568"/>
        <end position="675"/>
    </location>
</feature>
<evidence type="ECO:0000313" key="7">
    <source>
        <dbReference type="Proteomes" id="UP000505210"/>
    </source>
</evidence>
<keyword evidence="7" id="KW-1185">Reference proteome</keyword>
<keyword evidence="3" id="KW-0106">Calcium</keyword>
<evidence type="ECO:0000256" key="3">
    <source>
        <dbReference type="ARBA" id="ARBA00022837"/>
    </source>
</evidence>
<dbReference type="SUPFAM" id="SSF141072">
    <property type="entry name" value="CalX-like"/>
    <property type="match status" value="5"/>
</dbReference>
<dbReference type="SUPFAM" id="SSF51126">
    <property type="entry name" value="Pectin lyase-like"/>
    <property type="match status" value="1"/>
</dbReference>